<organism evidence="8 9">
    <name type="scientific">Vagococcus lutrae</name>
    <dbReference type="NCBI Taxonomy" id="81947"/>
    <lineage>
        <taxon>Bacteria</taxon>
        <taxon>Bacillati</taxon>
        <taxon>Bacillota</taxon>
        <taxon>Bacilli</taxon>
        <taxon>Lactobacillales</taxon>
        <taxon>Enterococcaceae</taxon>
        <taxon>Vagococcus</taxon>
    </lineage>
</organism>
<sequence>MLDIEKIIETQRTYFAEQHPISINTRLNYLRLLKKTIKEYEALLLEGLALDLGKSSMESYITEVGLLYQHLSEMIWKLPTWAKDETVRTPLYLQPAKSYRRAVAYGNVLIIAPFNYPVLLAFDPLIGAIAGGNTALVGLSPSTPNVNKVIEQIIDTVFPSAYVDTYISTKETNENVLSYRFDKLFFTGSTKVGKIVMQAAAQYLTPVTLELGGKSPAIVTETASITTAAKRIAWGKWVNNGQTCVAPDYCLVHRSVVDAFITALVAAIEKMYGAQPKNSEDYGKIVDEKSWDRLRQLLNQDESFVIYGGDVTHQNRYMSPTLLLANTKDSLASMQEEIFGPILPIVVYDELAEAVSYVQQYERPLAFYPFTRDVKTLKVLMDKIIFGDATVNDTLLHMANSHLPFGGVGFSGMGSYHGKATFDTFTHSSSILKRTNIFDHSLMRAPYSRSKERIIRWFLK</sequence>
<dbReference type="SUPFAM" id="SSF53720">
    <property type="entry name" value="ALDH-like"/>
    <property type="match status" value="1"/>
</dbReference>
<dbReference type="Proteomes" id="UP001179600">
    <property type="component" value="Chromosome"/>
</dbReference>
<proteinExistence type="inferred from homology"/>
<feature type="active site" evidence="4">
    <location>
        <position position="244"/>
    </location>
</feature>
<evidence type="ECO:0000256" key="3">
    <source>
        <dbReference type="PIRNR" id="PIRNR036492"/>
    </source>
</evidence>
<evidence type="ECO:0000256" key="2">
    <source>
        <dbReference type="ARBA" id="ARBA00023002"/>
    </source>
</evidence>
<evidence type="ECO:0000256" key="5">
    <source>
        <dbReference type="PROSITE-ProRule" id="PRU10007"/>
    </source>
</evidence>
<dbReference type="GO" id="GO:0005737">
    <property type="term" value="C:cytoplasm"/>
    <property type="evidence" value="ECO:0007669"/>
    <property type="project" value="TreeGrafter"/>
</dbReference>
<feature type="active site" evidence="4 5">
    <location>
        <position position="210"/>
    </location>
</feature>
<accession>A0AAE9XDP9</accession>
<evidence type="ECO:0000256" key="1">
    <source>
        <dbReference type="ARBA" id="ARBA00009986"/>
    </source>
</evidence>
<dbReference type="GO" id="GO:0006081">
    <property type="term" value="P:aldehyde metabolic process"/>
    <property type="evidence" value="ECO:0007669"/>
    <property type="project" value="InterPro"/>
</dbReference>
<evidence type="ECO:0000256" key="6">
    <source>
        <dbReference type="RuleBase" id="RU003345"/>
    </source>
</evidence>
<dbReference type="Gene3D" id="3.40.605.10">
    <property type="entry name" value="Aldehyde Dehydrogenase, Chain A, domain 1"/>
    <property type="match status" value="1"/>
</dbReference>
<dbReference type="InterPro" id="IPR029510">
    <property type="entry name" value="Ald_DH_CS_GLU"/>
</dbReference>
<evidence type="ECO:0000313" key="9">
    <source>
        <dbReference type="Proteomes" id="UP001179600"/>
    </source>
</evidence>
<reference evidence="8" key="1">
    <citation type="submission" date="2023-01" db="EMBL/GenBank/DDBJ databases">
        <title>Oxazolidinone resistance genes in florfenicol resistant enterococci from beef cattle and veal calves at slaughter.</title>
        <authorList>
            <person name="Biggel M."/>
        </authorList>
    </citation>
    <scope>NUCLEOTIDE SEQUENCE</scope>
    <source>
        <strain evidence="8">K204-1</strain>
    </source>
</reference>
<dbReference type="Pfam" id="PF00171">
    <property type="entry name" value="Aldedh"/>
    <property type="match status" value="1"/>
</dbReference>
<dbReference type="InterPro" id="IPR015590">
    <property type="entry name" value="Aldehyde_DH_dom"/>
</dbReference>
<dbReference type="InterPro" id="IPR016161">
    <property type="entry name" value="Ald_DH/histidinol_DH"/>
</dbReference>
<dbReference type="InterPro" id="IPR016162">
    <property type="entry name" value="Ald_DH_N"/>
</dbReference>
<dbReference type="EMBL" id="CP116507">
    <property type="protein sequence ID" value="WCG22213.1"/>
    <property type="molecule type" value="Genomic_DNA"/>
</dbReference>
<dbReference type="Gene3D" id="3.40.309.10">
    <property type="entry name" value="Aldehyde Dehydrogenase, Chain A, domain 2"/>
    <property type="match status" value="1"/>
</dbReference>
<name>A0AAE9XDP9_9ENTE</name>
<dbReference type="AlphaFoldDB" id="A0AAE9XDP9"/>
<keyword evidence="2 3" id="KW-0560">Oxidoreductase</keyword>
<dbReference type="InterPro" id="IPR016163">
    <property type="entry name" value="Ald_DH_C"/>
</dbReference>
<evidence type="ECO:0000313" key="8">
    <source>
        <dbReference type="EMBL" id="WCG22213.1"/>
    </source>
</evidence>
<dbReference type="PANTHER" id="PTHR43570">
    <property type="entry name" value="ALDEHYDE DEHYDROGENASE"/>
    <property type="match status" value="1"/>
</dbReference>
<dbReference type="PROSITE" id="PS00687">
    <property type="entry name" value="ALDEHYDE_DEHYDR_GLU"/>
    <property type="match status" value="1"/>
</dbReference>
<dbReference type="InterPro" id="IPR012394">
    <property type="entry name" value="Aldehyde_DH_NAD(P)"/>
</dbReference>
<dbReference type="GO" id="GO:0004029">
    <property type="term" value="F:aldehyde dehydrogenase (NAD+) activity"/>
    <property type="evidence" value="ECO:0007669"/>
    <property type="project" value="TreeGrafter"/>
</dbReference>
<feature type="domain" description="Aldehyde dehydrogenase" evidence="7">
    <location>
        <begin position="3"/>
        <end position="429"/>
    </location>
</feature>
<dbReference type="FunFam" id="3.40.309.10:FF:000003">
    <property type="entry name" value="Aldehyde dehydrogenase"/>
    <property type="match status" value="1"/>
</dbReference>
<dbReference type="PIRSF" id="PIRSF036492">
    <property type="entry name" value="ALDH"/>
    <property type="match status" value="1"/>
</dbReference>
<evidence type="ECO:0000256" key="4">
    <source>
        <dbReference type="PIRSR" id="PIRSR036492-1"/>
    </source>
</evidence>
<evidence type="ECO:0000259" key="7">
    <source>
        <dbReference type="Pfam" id="PF00171"/>
    </source>
</evidence>
<dbReference type="RefSeq" id="WP_272163149.1">
    <property type="nucleotide sequence ID" value="NZ_CP116507.1"/>
</dbReference>
<gene>
    <name evidence="8" type="ORF">PML95_07365</name>
</gene>
<dbReference type="PANTHER" id="PTHR43570:SF16">
    <property type="entry name" value="ALDEHYDE DEHYDROGENASE TYPE III, ISOFORM Q"/>
    <property type="match status" value="1"/>
</dbReference>
<comment type="similarity">
    <text evidence="1 3 6">Belongs to the aldehyde dehydrogenase family.</text>
</comment>
<protein>
    <recommendedName>
        <fullName evidence="3">Aldehyde dehydrogenase</fullName>
    </recommendedName>
</protein>